<evidence type="ECO:0000256" key="1">
    <source>
        <dbReference type="SAM" id="Phobius"/>
    </source>
</evidence>
<dbReference type="InParanoid" id="A0A251RPJ6"/>
<keyword evidence="1" id="KW-0812">Transmembrane</keyword>
<evidence type="ECO:0000313" key="2">
    <source>
        <dbReference type="EMBL" id="OTF86141.1"/>
    </source>
</evidence>
<reference evidence="3" key="1">
    <citation type="journal article" date="2017" name="Nature">
        <title>The sunflower genome provides insights into oil metabolism, flowering and Asterid evolution.</title>
        <authorList>
            <person name="Badouin H."/>
            <person name="Gouzy J."/>
            <person name="Grassa C.J."/>
            <person name="Murat F."/>
            <person name="Staton S.E."/>
            <person name="Cottret L."/>
            <person name="Lelandais-Briere C."/>
            <person name="Owens G.L."/>
            <person name="Carrere S."/>
            <person name="Mayjonade B."/>
            <person name="Legrand L."/>
            <person name="Gill N."/>
            <person name="Kane N.C."/>
            <person name="Bowers J.E."/>
            <person name="Hubner S."/>
            <person name="Bellec A."/>
            <person name="Berard A."/>
            <person name="Berges H."/>
            <person name="Blanchet N."/>
            <person name="Boniface M.C."/>
            <person name="Brunel D."/>
            <person name="Catrice O."/>
            <person name="Chaidir N."/>
            <person name="Claudel C."/>
            <person name="Donnadieu C."/>
            <person name="Faraut T."/>
            <person name="Fievet G."/>
            <person name="Helmstetter N."/>
            <person name="King M."/>
            <person name="Knapp S.J."/>
            <person name="Lai Z."/>
            <person name="Le Paslier M.C."/>
            <person name="Lippi Y."/>
            <person name="Lorenzon L."/>
            <person name="Mandel J.R."/>
            <person name="Marage G."/>
            <person name="Marchand G."/>
            <person name="Marquand E."/>
            <person name="Bret-Mestries E."/>
            <person name="Morien E."/>
            <person name="Nambeesan S."/>
            <person name="Nguyen T."/>
            <person name="Pegot-Espagnet P."/>
            <person name="Pouilly N."/>
            <person name="Raftis F."/>
            <person name="Sallet E."/>
            <person name="Schiex T."/>
            <person name="Thomas J."/>
            <person name="Vandecasteele C."/>
            <person name="Vares D."/>
            <person name="Vear F."/>
            <person name="Vautrin S."/>
            <person name="Crespi M."/>
            <person name="Mangin B."/>
            <person name="Burke J.M."/>
            <person name="Salse J."/>
            <person name="Munos S."/>
            <person name="Vincourt P."/>
            <person name="Rieseberg L.H."/>
            <person name="Langlade N.B."/>
        </authorList>
    </citation>
    <scope>NUCLEOTIDE SEQUENCE [LARGE SCALE GENOMIC DNA]</scope>
    <source>
        <strain evidence="3">cv. SF193</strain>
    </source>
</reference>
<dbReference type="Proteomes" id="UP000215914">
    <property type="component" value="Chromosome 17"/>
</dbReference>
<organism evidence="2 3">
    <name type="scientific">Helianthus annuus</name>
    <name type="common">Common sunflower</name>
    <dbReference type="NCBI Taxonomy" id="4232"/>
    <lineage>
        <taxon>Eukaryota</taxon>
        <taxon>Viridiplantae</taxon>
        <taxon>Streptophyta</taxon>
        <taxon>Embryophyta</taxon>
        <taxon>Tracheophyta</taxon>
        <taxon>Spermatophyta</taxon>
        <taxon>Magnoliopsida</taxon>
        <taxon>eudicotyledons</taxon>
        <taxon>Gunneridae</taxon>
        <taxon>Pentapetalae</taxon>
        <taxon>asterids</taxon>
        <taxon>campanulids</taxon>
        <taxon>Asterales</taxon>
        <taxon>Asteraceae</taxon>
        <taxon>Asteroideae</taxon>
        <taxon>Heliantheae alliance</taxon>
        <taxon>Heliantheae</taxon>
        <taxon>Helianthus</taxon>
    </lineage>
</organism>
<sequence length="95" mass="11164">METAINHTFKRLRTFHIVEISFLLILIAITITTLFVTDHSENPKSQTRKLSSRYPKISSSSIAIESHQSLWRNCLKAKTRVYRIRGRMYQVLNKE</sequence>
<evidence type="ECO:0000313" key="3">
    <source>
        <dbReference type="Proteomes" id="UP000215914"/>
    </source>
</evidence>
<dbReference type="AlphaFoldDB" id="A0A251RPJ6"/>
<name>A0A251RPJ6_HELAN</name>
<dbReference type="EMBL" id="CM007906">
    <property type="protein sequence ID" value="OTF86141.1"/>
    <property type="molecule type" value="Genomic_DNA"/>
</dbReference>
<keyword evidence="1" id="KW-1133">Transmembrane helix</keyword>
<keyword evidence="1" id="KW-0472">Membrane</keyword>
<keyword evidence="3" id="KW-1185">Reference proteome</keyword>
<protein>
    <submittedName>
        <fullName evidence="2">Uncharacterized protein</fullName>
    </submittedName>
</protein>
<proteinExistence type="predicted"/>
<gene>
    <name evidence="2" type="ORF">HannXRQ_Chr17g0547521</name>
</gene>
<accession>A0A251RPJ6</accession>
<feature type="transmembrane region" description="Helical" evidence="1">
    <location>
        <begin position="12"/>
        <end position="36"/>
    </location>
</feature>